<dbReference type="AlphaFoldDB" id="A0A5M8Q171"/>
<protein>
    <submittedName>
        <fullName evidence="2">Uncharacterized protein</fullName>
    </submittedName>
</protein>
<comment type="caution">
    <text evidence="2">The sequence shown here is derived from an EMBL/GenBank/DDBJ whole genome shotgun (WGS) entry which is preliminary data.</text>
</comment>
<organism evidence="2 3">
    <name type="scientific">Lasallia pustulata</name>
    <dbReference type="NCBI Taxonomy" id="136370"/>
    <lineage>
        <taxon>Eukaryota</taxon>
        <taxon>Fungi</taxon>
        <taxon>Dikarya</taxon>
        <taxon>Ascomycota</taxon>
        <taxon>Pezizomycotina</taxon>
        <taxon>Lecanoromycetes</taxon>
        <taxon>OSLEUM clade</taxon>
        <taxon>Umbilicariomycetidae</taxon>
        <taxon>Umbilicariales</taxon>
        <taxon>Umbilicariaceae</taxon>
        <taxon>Lasallia</taxon>
    </lineage>
</organism>
<evidence type="ECO:0000256" key="1">
    <source>
        <dbReference type="SAM" id="MobiDB-lite"/>
    </source>
</evidence>
<evidence type="ECO:0000313" key="2">
    <source>
        <dbReference type="EMBL" id="KAA6415105.1"/>
    </source>
</evidence>
<reference evidence="2 3" key="1">
    <citation type="submission" date="2019-09" db="EMBL/GenBank/DDBJ databases">
        <title>The hologenome of the rock-dwelling lichen Lasallia pustulata.</title>
        <authorList>
            <person name="Greshake Tzovaras B."/>
            <person name="Segers F."/>
            <person name="Bicker A."/>
            <person name="Dal Grande F."/>
            <person name="Otte J."/>
            <person name="Hankeln T."/>
            <person name="Schmitt I."/>
            <person name="Ebersberger I."/>
        </authorList>
    </citation>
    <scope>NUCLEOTIDE SEQUENCE [LARGE SCALE GENOMIC DNA]</scope>
    <source>
        <strain evidence="2">A1-1</strain>
    </source>
</reference>
<proteinExistence type="predicted"/>
<name>A0A5M8Q171_9LECA</name>
<sequence>MEDEPGHLSHSRVGAEGAEGASEWVVAPESASTGVCREETYPRRTLYVVEGSHKLAGIHGKPRQLLTSPGPPI</sequence>
<evidence type="ECO:0000313" key="3">
    <source>
        <dbReference type="Proteomes" id="UP000324767"/>
    </source>
</evidence>
<accession>A0A5M8Q171</accession>
<feature type="region of interest" description="Disordered" evidence="1">
    <location>
        <begin position="1"/>
        <end position="36"/>
    </location>
</feature>
<gene>
    <name evidence="2" type="ORF">FRX48_01857</name>
</gene>
<dbReference type="EMBL" id="VXIT01000002">
    <property type="protein sequence ID" value="KAA6415105.1"/>
    <property type="molecule type" value="Genomic_DNA"/>
</dbReference>
<dbReference type="Proteomes" id="UP000324767">
    <property type="component" value="Unassembled WGS sequence"/>
</dbReference>